<comment type="subcellular location">
    <subcellularLocation>
        <location evidence="1">Membrane</location>
        <topology evidence="1">Multi-pass membrane protein</topology>
    </subcellularLocation>
</comment>
<dbReference type="PROSITE" id="PS50850">
    <property type="entry name" value="MFS"/>
    <property type="match status" value="1"/>
</dbReference>
<dbReference type="Proteomes" id="UP000515163">
    <property type="component" value="Unplaced"/>
</dbReference>
<feature type="transmembrane region" description="Helical" evidence="5">
    <location>
        <begin position="348"/>
        <end position="369"/>
    </location>
</feature>
<dbReference type="OrthoDB" id="3026777at2759"/>
<dbReference type="Gene3D" id="1.20.1250.20">
    <property type="entry name" value="MFS general substrate transporter like domains"/>
    <property type="match status" value="1"/>
</dbReference>
<proteinExistence type="predicted"/>
<evidence type="ECO:0000256" key="2">
    <source>
        <dbReference type="ARBA" id="ARBA00022692"/>
    </source>
</evidence>
<feature type="transmembrane region" description="Helical" evidence="5">
    <location>
        <begin position="322"/>
        <end position="342"/>
    </location>
</feature>
<evidence type="ECO:0000256" key="3">
    <source>
        <dbReference type="ARBA" id="ARBA00022989"/>
    </source>
</evidence>
<evidence type="ECO:0000256" key="1">
    <source>
        <dbReference type="ARBA" id="ARBA00004141"/>
    </source>
</evidence>
<reference evidence="8" key="1">
    <citation type="submission" date="2025-08" db="UniProtKB">
        <authorList>
            <consortium name="RefSeq"/>
        </authorList>
    </citation>
    <scope>IDENTIFICATION</scope>
    <source>
        <tissue evidence="8">Tentacle</tissue>
    </source>
</reference>
<keyword evidence="2 5" id="KW-0812">Transmembrane</keyword>
<dbReference type="KEGG" id="aten:116291569"/>
<feature type="transmembrane region" description="Helical" evidence="5">
    <location>
        <begin position="163"/>
        <end position="184"/>
    </location>
</feature>
<organism evidence="7 8">
    <name type="scientific">Actinia tenebrosa</name>
    <name type="common">Australian red waratah sea anemone</name>
    <dbReference type="NCBI Taxonomy" id="6105"/>
    <lineage>
        <taxon>Eukaryota</taxon>
        <taxon>Metazoa</taxon>
        <taxon>Cnidaria</taxon>
        <taxon>Anthozoa</taxon>
        <taxon>Hexacorallia</taxon>
        <taxon>Actiniaria</taxon>
        <taxon>Actiniidae</taxon>
        <taxon>Actinia</taxon>
    </lineage>
</organism>
<dbReference type="PANTHER" id="PTHR23507:SF1">
    <property type="entry name" value="FI18259P1-RELATED"/>
    <property type="match status" value="1"/>
</dbReference>
<feature type="domain" description="Major facilitator superfamily (MFS) profile" evidence="6">
    <location>
        <begin position="12"/>
        <end position="438"/>
    </location>
</feature>
<evidence type="ECO:0000259" key="6">
    <source>
        <dbReference type="PROSITE" id="PS50850"/>
    </source>
</evidence>
<dbReference type="GO" id="GO:0016020">
    <property type="term" value="C:membrane"/>
    <property type="evidence" value="ECO:0007669"/>
    <property type="project" value="UniProtKB-SubCell"/>
</dbReference>
<protein>
    <submittedName>
        <fullName evidence="8">Solute carrier family 46 member 3-like</fullName>
    </submittedName>
</protein>
<dbReference type="SUPFAM" id="SSF103473">
    <property type="entry name" value="MFS general substrate transporter"/>
    <property type="match status" value="1"/>
</dbReference>
<keyword evidence="7" id="KW-1185">Reference proteome</keyword>
<feature type="transmembrane region" description="Helical" evidence="5">
    <location>
        <begin position="381"/>
        <end position="404"/>
    </location>
</feature>
<feature type="transmembrane region" description="Helical" evidence="5">
    <location>
        <begin position="96"/>
        <end position="114"/>
    </location>
</feature>
<feature type="transmembrane region" description="Helical" evidence="5">
    <location>
        <begin position="190"/>
        <end position="212"/>
    </location>
</feature>
<dbReference type="GO" id="GO:0022857">
    <property type="term" value="F:transmembrane transporter activity"/>
    <property type="evidence" value="ECO:0007669"/>
    <property type="project" value="InterPro"/>
</dbReference>
<name>A0A6P8HI40_ACTTE</name>
<feature type="transmembrane region" description="Helical" evidence="5">
    <location>
        <begin position="410"/>
        <end position="435"/>
    </location>
</feature>
<dbReference type="InterPro" id="IPR036259">
    <property type="entry name" value="MFS_trans_sf"/>
</dbReference>
<dbReference type="InParanoid" id="A0A6P8HI40"/>
<dbReference type="RefSeq" id="XP_031554603.1">
    <property type="nucleotide sequence ID" value="XM_031698743.1"/>
</dbReference>
<keyword evidence="3 5" id="KW-1133">Transmembrane helix</keyword>
<evidence type="ECO:0000313" key="8">
    <source>
        <dbReference type="RefSeq" id="XP_031554603.1"/>
    </source>
</evidence>
<dbReference type="Pfam" id="PF07690">
    <property type="entry name" value="MFS_1"/>
    <property type="match status" value="1"/>
</dbReference>
<dbReference type="AlphaFoldDB" id="A0A6P8HI40"/>
<sequence>MKISNIFRNITVEPVLFLYMFCTFMSFPLLQQLAYRKICQEKLNETSCENLTKTQRDGVQEDTSNWMVYQSVALGVPSIAASLVYGSWSDSVGRKFIMILPPIGNALMNINYLLNVHFFQVNVNYLLIGIVISGFFGGYATVLSSVFSYIADVSDKSSRTLRISILESMVFLGASGGEMVAGVLLDSSGFMAAFGLALAINVCIILYVSLWLRESYFPTDQVHANPLIKLHSHIKNVLTVLFKARDEDQRLYLLVVLFGALPIVLINFGGFNDTSLLYIINQPLSFSSSYIGYFLSEVYFIRGLGVVVGMPILTKYFKVSDYLIAVFGMMITLVVFIFYGFATRKWMMFLGAAFAFGDGWPVPCMRAMMSKSVQTDEQGTMFAAVASLEVLSTLLASLIFNSIYSKTVSWLPGFTFFLLSGILLIPIGIILTLYFKKRKGYQYKVMEDPEDSIHNLPVNT</sequence>
<accession>A0A6P8HI40</accession>
<feature type="transmembrane region" description="Helical" evidence="5">
    <location>
        <begin position="251"/>
        <end position="270"/>
    </location>
</feature>
<feature type="transmembrane region" description="Helical" evidence="5">
    <location>
        <begin position="66"/>
        <end position="84"/>
    </location>
</feature>
<feature type="transmembrane region" description="Helical" evidence="5">
    <location>
        <begin position="290"/>
        <end position="310"/>
    </location>
</feature>
<feature type="transmembrane region" description="Helical" evidence="5">
    <location>
        <begin position="12"/>
        <end position="30"/>
    </location>
</feature>
<dbReference type="InterPro" id="IPR020846">
    <property type="entry name" value="MFS_dom"/>
</dbReference>
<gene>
    <name evidence="8" type="primary">LOC116291569</name>
</gene>
<dbReference type="PANTHER" id="PTHR23507">
    <property type="entry name" value="ZGC:174356"/>
    <property type="match status" value="1"/>
</dbReference>
<keyword evidence="4 5" id="KW-0472">Membrane</keyword>
<dbReference type="InterPro" id="IPR011701">
    <property type="entry name" value="MFS"/>
</dbReference>
<feature type="transmembrane region" description="Helical" evidence="5">
    <location>
        <begin position="126"/>
        <end position="151"/>
    </location>
</feature>
<evidence type="ECO:0000256" key="5">
    <source>
        <dbReference type="SAM" id="Phobius"/>
    </source>
</evidence>
<dbReference type="GeneID" id="116291569"/>
<evidence type="ECO:0000313" key="7">
    <source>
        <dbReference type="Proteomes" id="UP000515163"/>
    </source>
</evidence>
<evidence type="ECO:0000256" key="4">
    <source>
        <dbReference type="ARBA" id="ARBA00023136"/>
    </source>
</evidence>